<reference evidence="2 3" key="1">
    <citation type="journal article" date="2015" name="Genome Announc.">
        <title>Expanding the biotechnology potential of lactobacilli through comparative genomics of 213 strains and associated genera.</title>
        <authorList>
            <person name="Sun Z."/>
            <person name="Harris H.M."/>
            <person name="McCann A."/>
            <person name="Guo C."/>
            <person name="Argimon S."/>
            <person name="Zhang W."/>
            <person name="Yang X."/>
            <person name="Jeffery I.B."/>
            <person name="Cooney J.C."/>
            <person name="Kagawa T.F."/>
            <person name="Liu W."/>
            <person name="Song Y."/>
            <person name="Salvetti E."/>
            <person name="Wrobel A."/>
            <person name="Rasinkangas P."/>
            <person name="Parkhill J."/>
            <person name="Rea M.C."/>
            <person name="O'Sullivan O."/>
            <person name="Ritari J."/>
            <person name="Douillard F.P."/>
            <person name="Paul Ross R."/>
            <person name="Yang R."/>
            <person name="Briner A.E."/>
            <person name="Felis G.E."/>
            <person name="de Vos W.M."/>
            <person name="Barrangou R."/>
            <person name="Klaenhammer T.R."/>
            <person name="Caufield P.W."/>
            <person name="Cui Y."/>
            <person name="Zhang H."/>
            <person name="O'Toole P.W."/>
        </authorList>
    </citation>
    <scope>NUCLEOTIDE SEQUENCE [LARGE SCALE GENOMIC DNA]</scope>
    <source>
        <strain evidence="2 3">DSM 22467</strain>
    </source>
</reference>
<protein>
    <submittedName>
        <fullName evidence="2">Uncharacterized protein</fullName>
    </submittedName>
</protein>
<dbReference type="EMBL" id="JQCA01000123">
    <property type="protein sequence ID" value="KRO00627.1"/>
    <property type="molecule type" value="Genomic_DNA"/>
</dbReference>
<keyword evidence="1" id="KW-0472">Membrane</keyword>
<sequence>MGLPDGTSRLLWSILLAIFIISDAFTLTGFARERLYREFEGVSALFLQLAFTGIIINVLL</sequence>
<dbReference type="Proteomes" id="UP000051906">
    <property type="component" value="Unassembled WGS sequence"/>
</dbReference>
<keyword evidence="3" id="KW-1185">Reference proteome</keyword>
<feature type="transmembrane region" description="Helical" evidence="1">
    <location>
        <begin position="12"/>
        <end position="30"/>
    </location>
</feature>
<evidence type="ECO:0000256" key="1">
    <source>
        <dbReference type="SAM" id="Phobius"/>
    </source>
</evidence>
<keyword evidence="1" id="KW-1133">Transmembrane helix</keyword>
<evidence type="ECO:0000313" key="2">
    <source>
        <dbReference type="EMBL" id="KRO00627.1"/>
    </source>
</evidence>
<keyword evidence="1" id="KW-0812">Transmembrane</keyword>
<name>A0A0R2LPD2_9LACO</name>
<organism evidence="2 3">
    <name type="scientific">Levilactobacillus paucivorans</name>
    <dbReference type="NCBI Taxonomy" id="616990"/>
    <lineage>
        <taxon>Bacteria</taxon>
        <taxon>Bacillati</taxon>
        <taxon>Bacillota</taxon>
        <taxon>Bacilli</taxon>
        <taxon>Lactobacillales</taxon>
        <taxon>Lactobacillaceae</taxon>
        <taxon>Levilactobacillus</taxon>
    </lineage>
</organism>
<accession>A0A0R2LPD2</accession>
<feature type="transmembrane region" description="Helical" evidence="1">
    <location>
        <begin position="42"/>
        <end position="59"/>
    </location>
</feature>
<gene>
    <name evidence="2" type="ORF">IV54_GL000570</name>
</gene>
<evidence type="ECO:0000313" key="3">
    <source>
        <dbReference type="Proteomes" id="UP000051906"/>
    </source>
</evidence>
<proteinExistence type="predicted"/>
<comment type="caution">
    <text evidence="2">The sequence shown here is derived from an EMBL/GenBank/DDBJ whole genome shotgun (WGS) entry which is preliminary data.</text>
</comment>
<dbReference type="PATRIC" id="fig|616990.3.peg.611"/>
<dbReference type="AlphaFoldDB" id="A0A0R2LPD2"/>